<proteinExistence type="predicted"/>
<gene>
    <name evidence="1" type="ORF">I4F81_009952</name>
</gene>
<evidence type="ECO:0000313" key="2">
    <source>
        <dbReference type="Proteomes" id="UP000798662"/>
    </source>
</evidence>
<keyword evidence="2" id="KW-1185">Reference proteome</keyword>
<protein>
    <submittedName>
        <fullName evidence="1">Uncharacterized protein</fullName>
    </submittedName>
</protein>
<name>A0ACC3CBI1_PYRYE</name>
<accession>A0ACC3CBI1</accession>
<dbReference type="EMBL" id="CM020620">
    <property type="protein sequence ID" value="KAK1867445.1"/>
    <property type="molecule type" value="Genomic_DNA"/>
</dbReference>
<organism evidence="1 2">
    <name type="scientific">Pyropia yezoensis</name>
    <name type="common">Susabi-nori</name>
    <name type="synonym">Porphyra yezoensis</name>
    <dbReference type="NCBI Taxonomy" id="2788"/>
    <lineage>
        <taxon>Eukaryota</taxon>
        <taxon>Rhodophyta</taxon>
        <taxon>Bangiophyceae</taxon>
        <taxon>Bangiales</taxon>
        <taxon>Bangiaceae</taxon>
        <taxon>Pyropia</taxon>
    </lineage>
</organism>
<sequence length="323" mass="35127">MGRHVDLMESSHGGGKPKISPQYVRFFEILGFTDAVKVQTLAHYLHTFYEMATHPDAHLLPVGASLPARVGCVIEPEDPRAAPQHRWIRVLDRLGFFKDNGAHAARVASVGMSFAYRHKELNLLTAANTLRLGELDRSVPSIGAIAATSAAARANWWLAGSQASELHRRTSTWWSQPVINPNGAAVTCVIAVLNSLVSRKDMRDTGSPYMAHPTRNAKGSRWALNVNITALHESIARIGVKSQRYFYMDELSTIVTLQPLGINVRSTILKSVATLLIVGTDDRQCFDLLSDLVAAGRAPEPKDGAVVGATCHEFETAGLEGAT</sequence>
<comment type="caution">
    <text evidence="1">The sequence shown here is derived from an EMBL/GenBank/DDBJ whole genome shotgun (WGS) entry which is preliminary data.</text>
</comment>
<evidence type="ECO:0000313" key="1">
    <source>
        <dbReference type="EMBL" id="KAK1867445.1"/>
    </source>
</evidence>
<reference evidence="1" key="1">
    <citation type="submission" date="2019-11" db="EMBL/GenBank/DDBJ databases">
        <title>Nori genome reveals adaptations in red seaweeds to the harsh intertidal environment.</title>
        <authorList>
            <person name="Wang D."/>
            <person name="Mao Y."/>
        </authorList>
    </citation>
    <scope>NUCLEOTIDE SEQUENCE</scope>
    <source>
        <tissue evidence="1">Gametophyte</tissue>
    </source>
</reference>
<dbReference type="Proteomes" id="UP000798662">
    <property type="component" value="Chromosome 3"/>
</dbReference>